<name>A0ACC0IEN3_9ERIC</name>
<organism evidence="1 2">
    <name type="scientific">Camellia lanceoleosa</name>
    <dbReference type="NCBI Taxonomy" id="1840588"/>
    <lineage>
        <taxon>Eukaryota</taxon>
        <taxon>Viridiplantae</taxon>
        <taxon>Streptophyta</taxon>
        <taxon>Embryophyta</taxon>
        <taxon>Tracheophyta</taxon>
        <taxon>Spermatophyta</taxon>
        <taxon>Magnoliopsida</taxon>
        <taxon>eudicotyledons</taxon>
        <taxon>Gunneridae</taxon>
        <taxon>Pentapetalae</taxon>
        <taxon>asterids</taxon>
        <taxon>Ericales</taxon>
        <taxon>Theaceae</taxon>
        <taxon>Camellia</taxon>
    </lineage>
</organism>
<accession>A0ACC0IEN3</accession>
<protein>
    <submittedName>
        <fullName evidence="1">Inositol phosphorylceramide glucuronosyltransferase 1</fullName>
    </submittedName>
</protein>
<gene>
    <name evidence="1" type="ORF">LOK49_LG03G00968</name>
</gene>
<evidence type="ECO:0000313" key="1">
    <source>
        <dbReference type="EMBL" id="KAI8024362.1"/>
    </source>
</evidence>
<dbReference type="EMBL" id="CM045763">
    <property type="protein sequence ID" value="KAI8024362.1"/>
    <property type="molecule type" value="Genomic_DNA"/>
</dbReference>
<keyword evidence="2" id="KW-1185">Reference proteome</keyword>
<comment type="caution">
    <text evidence="1">The sequence shown here is derived from an EMBL/GenBank/DDBJ whole genome shotgun (WGS) entry which is preliminary data.</text>
</comment>
<evidence type="ECO:0000313" key="2">
    <source>
        <dbReference type="Proteomes" id="UP001060215"/>
    </source>
</evidence>
<dbReference type="Proteomes" id="UP001060215">
    <property type="component" value="Chromosome 6"/>
</dbReference>
<proteinExistence type="predicted"/>
<sequence length="310" mass="33627">MITVGASSTDRGSATNLAPWMITVGASSTDRDFASNIMLGDAINITGESLSLLQMSTSTRIISASEAYAGYFTPYQSRILEQFTLHHFGSSNLSTIASNWRFPSLLFSAAPTSKIEGNRGSATNLAPWMITVGASSTDRDFASNIMLGDAINITGESQAQICNHDNWQLYYKFRSRGILAYSAVFSSTVNSDQQFPNGLQSKVPMFLGGLSVFVCFVVALYPRLALSIVPRQVMPWMMKAYQVGSAFLALNHDYDSGKGLQQQVSSCDIATCYYGLGMAFLAVAARSLPCFLGITALFLRLGLMFALYLS</sequence>
<reference evidence="1 2" key="1">
    <citation type="journal article" date="2022" name="Plant J.">
        <title>Chromosome-level genome of Camellia lanceoleosa provides a valuable resource for understanding genome evolution and self-incompatibility.</title>
        <authorList>
            <person name="Gong W."/>
            <person name="Xiao S."/>
            <person name="Wang L."/>
            <person name="Liao Z."/>
            <person name="Chang Y."/>
            <person name="Mo W."/>
            <person name="Hu G."/>
            <person name="Li W."/>
            <person name="Zhao G."/>
            <person name="Zhu H."/>
            <person name="Hu X."/>
            <person name="Ji K."/>
            <person name="Xiang X."/>
            <person name="Song Q."/>
            <person name="Yuan D."/>
            <person name="Jin S."/>
            <person name="Zhang L."/>
        </authorList>
    </citation>
    <scope>NUCLEOTIDE SEQUENCE [LARGE SCALE GENOMIC DNA]</scope>
    <source>
        <strain evidence="1">SQ_2022a</strain>
    </source>
</reference>